<gene>
    <name evidence="2" type="ORF">Tel_05295</name>
</gene>
<reference evidence="2" key="1">
    <citation type="submission" date="2015-10" db="EMBL/GenBank/DDBJ databases">
        <title>Description of Candidatus Tenderia electrophaga gen. nov, sp. nov., an Uncultivated Electroautotroph from a Biocathode Enrichment.</title>
        <authorList>
            <person name="Eddie B.J."/>
            <person name="Malanoski A.P."/>
            <person name="Wang Z."/>
            <person name="Hall R.J."/>
            <person name="Oh S.D."/>
            <person name="Heiner C."/>
            <person name="Lin B."/>
            <person name="Strycharz-Glaven S.M."/>
        </authorList>
    </citation>
    <scope>NUCLEOTIDE SEQUENCE [LARGE SCALE GENOMIC DNA]</scope>
    <source>
        <strain evidence="2">NRL1</strain>
    </source>
</reference>
<dbReference type="KEGG" id="tee:Tel_05295"/>
<organism evidence="2 3">
    <name type="scientific">Candidatus Tenderia electrophaga</name>
    <dbReference type="NCBI Taxonomy" id="1748243"/>
    <lineage>
        <taxon>Bacteria</taxon>
        <taxon>Pseudomonadati</taxon>
        <taxon>Pseudomonadota</taxon>
        <taxon>Gammaproteobacteria</taxon>
        <taxon>Candidatus Tenderiales</taxon>
        <taxon>Candidatus Tenderiaceae</taxon>
        <taxon>Candidatus Tenderia</taxon>
    </lineage>
</organism>
<dbReference type="InterPro" id="IPR036061">
    <property type="entry name" value="CheW-like_dom_sf"/>
</dbReference>
<dbReference type="Gene3D" id="2.30.30.40">
    <property type="entry name" value="SH3 Domains"/>
    <property type="match status" value="1"/>
</dbReference>
<dbReference type="STRING" id="1748243.Tel_05295"/>
<dbReference type="PANTHER" id="PTHR22617">
    <property type="entry name" value="CHEMOTAXIS SENSOR HISTIDINE KINASE-RELATED"/>
    <property type="match status" value="1"/>
</dbReference>
<dbReference type="PANTHER" id="PTHR22617:SF43">
    <property type="entry name" value="PROTEIN PILI"/>
    <property type="match status" value="1"/>
</dbReference>
<dbReference type="GO" id="GO:0005829">
    <property type="term" value="C:cytosol"/>
    <property type="evidence" value="ECO:0007669"/>
    <property type="project" value="TreeGrafter"/>
</dbReference>
<dbReference type="Proteomes" id="UP000055136">
    <property type="component" value="Chromosome"/>
</dbReference>
<sequence>MMMLLFKINGERYGLDVADVVELVPYVVLQSLPKSPAYIAGLMNFRGRIVPVVDLSILLCDKPVKHLMSSRIILIQPVKSEPRLVGLLAENVTETVKVSEDIFTDTGIQPETSAFVDKVVMHPAGVIQFVSPTKLLPKEVRVMLRGEGRTTVEAGNQNDVV</sequence>
<dbReference type="PROSITE" id="PS50851">
    <property type="entry name" value="CHEW"/>
    <property type="match status" value="1"/>
</dbReference>
<proteinExistence type="predicted"/>
<dbReference type="Pfam" id="PF01584">
    <property type="entry name" value="CheW"/>
    <property type="match status" value="1"/>
</dbReference>
<feature type="domain" description="CheW-like" evidence="1">
    <location>
        <begin position="1"/>
        <end position="141"/>
    </location>
</feature>
<evidence type="ECO:0000259" key="1">
    <source>
        <dbReference type="PROSITE" id="PS50851"/>
    </source>
</evidence>
<evidence type="ECO:0000313" key="3">
    <source>
        <dbReference type="Proteomes" id="UP000055136"/>
    </source>
</evidence>
<dbReference type="InterPro" id="IPR002545">
    <property type="entry name" value="CheW-lke_dom"/>
</dbReference>
<dbReference type="SMART" id="SM00260">
    <property type="entry name" value="CheW"/>
    <property type="match status" value="1"/>
</dbReference>
<dbReference type="EMBL" id="CP013099">
    <property type="protein sequence ID" value="ALP52609.1"/>
    <property type="molecule type" value="Genomic_DNA"/>
</dbReference>
<evidence type="ECO:0000313" key="2">
    <source>
        <dbReference type="EMBL" id="ALP52609.1"/>
    </source>
</evidence>
<dbReference type="GO" id="GO:0006935">
    <property type="term" value="P:chemotaxis"/>
    <property type="evidence" value="ECO:0007669"/>
    <property type="project" value="InterPro"/>
</dbReference>
<accession>A0A0S2TBT1</accession>
<dbReference type="AlphaFoldDB" id="A0A0S2TBT1"/>
<protein>
    <recommendedName>
        <fullName evidence="1">CheW-like domain-containing protein</fullName>
    </recommendedName>
</protein>
<dbReference type="GO" id="GO:0007165">
    <property type="term" value="P:signal transduction"/>
    <property type="evidence" value="ECO:0007669"/>
    <property type="project" value="InterPro"/>
</dbReference>
<dbReference type="SUPFAM" id="SSF50341">
    <property type="entry name" value="CheW-like"/>
    <property type="match status" value="1"/>
</dbReference>
<dbReference type="InterPro" id="IPR039315">
    <property type="entry name" value="CheW"/>
</dbReference>
<name>A0A0S2TBT1_9GAMM</name>
<keyword evidence="3" id="KW-1185">Reference proteome</keyword>
<dbReference type="Gene3D" id="2.40.50.180">
    <property type="entry name" value="CheA-289, Domain 4"/>
    <property type="match status" value="1"/>
</dbReference>